<protein>
    <recommendedName>
        <fullName evidence="1">Heterokaryon incompatibility domain-containing protein</fullName>
    </recommendedName>
</protein>
<name>A0A9W8Z7F0_9PLEO</name>
<dbReference type="OrthoDB" id="2958217at2759"/>
<sequence>MPFTTLREDNLASFKTGIDLHTLPRTLQDAVYATKRLRVKYLWIDSLCIIQGLGGDFREEVPKMGKYYGDALVNLSALDANHANVGFLGPRQPEPSTNLQSGLHMRKARRPWSDILEDAPLAQRAWILQERMIAPRILHFSKSEIFWECQATSAREGSSIIQSEDWNGESWKDESFKRSFALDALIAENSNQPIEYVNNLVMNQWYRIVCQYSNLNLTVVSDVFPALAAIAQKFEQITDFSYVAGLWGQNLHRGLLWYASNALSKKEYKDIAPLWSWASHGGPVAMLFPANAEMRLAEANAEIISLDATFGENEFMATSPWDESMVSFQCRRSRPL</sequence>
<comment type="caution">
    <text evidence="2">The sequence shown here is derived from an EMBL/GenBank/DDBJ whole genome shotgun (WGS) entry which is preliminary data.</text>
</comment>
<dbReference type="InterPro" id="IPR010730">
    <property type="entry name" value="HET"/>
</dbReference>
<dbReference type="EMBL" id="JAPEVA010000082">
    <property type="protein sequence ID" value="KAJ4400839.1"/>
    <property type="molecule type" value="Genomic_DNA"/>
</dbReference>
<accession>A0A9W8Z7F0</accession>
<dbReference type="PANTHER" id="PTHR33112">
    <property type="entry name" value="DOMAIN PROTEIN, PUTATIVE-RELATED"/>
    <property type="match status" value="1"/>
</dbReference>
<organism evidence="2 3">
    <name type="scientific">Didymella pomorum</name>
    <dbReference type="NCBI Taxonomy" id="749634"/>
    <lineage>
        <taxon>Eukaryota</taxon>
        <taxon>Fungi</taxon>
        <taxon>Dikarya</taxon>
        <taxon>Ascomycota</taxon>
        <taxon>Pezizomycotina</taxon>
        <taxon>Dothideomycetes</taxon>
        <taxon>Pleosporomycetidae</taxon>
        <taxon>Pleosporales</taxon>
        <taxon>Pleosporineae</taxon>
        <taxon>Didymellaceae</taxon>
        <taxon>Didymella</taxon>
    </lineage>
</organism>
<keyword evidence="3" id="KW-1185">Reference proteome</keyword>
<dbReference type="PANTHER" id="PTHR33112:SF9">
    <property type="entry name" value="HETEROKARYON INCOMPATIBILITY DOMAIN-CONTAINING PROTEIN"/>
    <property type="match status" value="1"/>
</dbReference>
<dbReference type="Pfam" id="PF06985">
    <property type="entry name" value="HET"/>
    <property type="match status" value="1"/>
</dbReference>
<evidence type="ECO:0000313" key="2">
    <source>
        <dbReference type="EMBL" id="KAJ4400839.1"/>
    </source>
</evidence>
<feature type="domain" description="Heterokaryon incompatibility" evidence="1">
    <location>
        <begin position="15"/>
        <end position="130"/>
    </location>
</feature>
<proteinExistence type="predicted"/>
<gene>
    <name evidence="2" type="ORF">N0V91_008346</name>
</gene>
<dbReference type="AlphaFoldDB" id="A0A9W8Z7F0"/>
<evidence type="ECO:0000313" key="3">
    <source>
        <dbReference type="Proteomes" id="UP001140510"/>
    </source>
</evidence>
<reference evidence="2" key="1">
    <citation type="submission" date="2022-10" db="EMBL/GenBank/DDBJ databases">
        <title>Tapping the CABI collections for fungal endophytes: first genome assemblies for Collariella, Neodidymelliopsis, Ascochyta clinopodiicola, Didymella pomorum, Didymosphaeria variabile, Neocosmospora piperis and Neocucurbitaria cava.</title>
        <authorList>
            <person name="Hill R."/>
        </authorList>
    </citation>
    <scope>NUCLEOTIDE SEQUENCE</scope>
    <source>
        <strain evidence="2">IMI 355091</strain>
    </source>
</reference>
<evidence type="ECO:0000259" key="1">
    <source>
        <dbReference type="Pfam" id="PF06985"/>
    </source>
</evidence>
<dbReference type="Proteomes" id="UP001140510">
    <property type="component" value="Unassembled WGS sequence"/>
</dbReference>